<dbReference type="EMBL" id="LT906555">
    <property type="protein sequence ID" value="SNW62468.1"/>
    <property type="molecule type" value="Genomic_DNA"/>
</dbReference>
<feature type="region of interest" description="Disordered" evidence="1">
    <location>
        <begin position="79"/>
        <end position="105"/>
    </location>
</feature>
<reference evidence="2" key="1">
    <citation type="submission" date="2017-08" db="EMBL/GenBank/DDBJ databases">
        <authorList>
            <consortium name="Urmite Genomes"/>
        </authorList>
    </citation>
    <scope>NUCLEOTIDE SEQUENCE [LARGE SCALE GENOMIC DNA]</scope>
    <source>
        <strain evidence="2">IHUMI-LCC2</strain>
    </source>
</reference>
<gene>
    <name evidence="2" type="ORF">ORPV_564</name>
</gene>
<organism evidence="2">
    <name type="scientific">Orpheovirus IHUMI-LCC2</name>
    <dbReference type="NCBI Taxonomy" id="2023057"/>
    <lineage>
        <taxon>Viruses</taxon>
        <taxon>Varidnaviria</taxon>
        <taxon>Bamfordvirae</taxon>
        <taxon>Nucleocytoviricota</taxon>
        <taxon>Megaviricetes</taxon>
        <taxon>Pimascovirales</taxon>
        <taxon>Ocovirineae</taxon>
        <taxon>Orpheoviridae</taxon>
        <taxon>Alphaorpheovirus</taxon>
        <taxon>Alphaorpheovirus massiliense</taxon>
    </lineage>
</organism>
<evidence type="ECO:0000313" key="3">
    <source>
        <dbReference type="Proteomes" id="UP000236316"/>
    </source>
</evidence>
<evidence type="ECO:0000313" key="2">
    <source>
        <dbReference type="EMBL" id="SNW62468.1"/>
    </source>
</evidence>
<dbReference type="KEGG" id="vg:35382366"/>
<accession>A0A2I2L4K6</accession>
<dbReference type="Proteomes" id="UP000236316">
    <property type="component" value="Segment"/>
</dbReference>
<feature type="compositionally biased region" description="Basic and acidic residues" evidence="1">
    <location>
        <begin position="93"/>
        <end position="105"/>
    </location>
</feature>
<dbReference type="GeneID" id="35382366"/>
<name>A0A2I2L4K6_9VIRU</name>
<proteinExistence type="predicted"/>
<dbReference type="RefSeq" id="YP_009448770.1">
    <property type="nucleotide sequence ID" value="NC_036594.1"/>
</dbReference>
<sequence length="257" mass="29281">MSTSEKAILHQHLIKESIPLPFYTYIPDGSKWRSIMTLHDGTKFYSSTNASKRGADKETVASALKYYDITSDNEIDDRRLNISKGSDSDSDGPDDKNAERKREISKKMDLERKGKVFAFVDIENKPIIDKLVTELFGRYNTDDIIIYGFLYGESGLYNKYENFRHKNIKILPVEGKLDKSKDAADIYMILYIGHLLGKGSLDDKEIYICTGDHFGTTLCHLINNGFYGMVGRQCKVLTSYEELEKYLLNGCSLSYTP</sequence>
<evidence type="ECO:0000256" key="1">
    <source>
        <dbReference type="SAM" id="MobiDB-lite"/>
    </source>
</evidence>
<protein>
    <submittedName>
        <fullName evidence="2">Uncharacterized protein</fullName>
    </submittedName>
</protein>
<keyword evidence="3" id="KW-1185">Reference proteome</keyword>